<gene>
    <name evidence="2" type="ORF">OU798_17280</name>
</gene>
<feature type="transmembrane region" description="Helical" evidence="1">
    <location>
        <begin position="29"/>
        <end position="49"/>
    </location>
</feature>
<accession>A0A9X3F7Q3</accession>
<dbReference type="EMBL" id="JAPOHD010000031">
    <property type="protein sequence ID" value="MCY1722109.1"/>
    <property type="molecule type" value="Genomic_DNA"/>
</dbReference>
<comment type="caution">
    <text evidence="2">The sequence shown here is derived from an EMBL/GenBank/DDBJ whole genome shotgun (WGS) entry which is preliminary data.</text>
</comment>
<keyword evidence="3" id="KW-1185">Reference proteome</keyword>
<proteinExistence type="predicted"/>
<organism evidence="2 3">
    <name type="scientific">Draconibacterium aestuarii</name>
    <dbReference type="NCBI Taxonomy" id="2998507"/>
    <lineage>
        <taxon>Bacteria</taxon>
        <taxon>Pseudomonadati</taxon>
        <taxon>Bacteroidota</taxon>
        <taxon>Bacteroidia</taxon>
        <taxon>Marinilabiliales</taxon>
        <taxon>Prolixibacteraceae</taxon>
        <taxon>Draconibacterium</taxon>
    </lineage>
</organism>
<keyword evidence="1" id="KW-1133">Transmembrane helix</keyword>
<name>A0A9X3F7Q3_9BACT</name>
<sequence>MKQNKFLALLKLMLQKATSVIHPLWWVVVPFLLYYSMMMFKFSMLTVIIL</sequence>
<dbReference type="AlphaFoldDB" id="A0A9X3F7Q3"/>
<evidence type="ECO:0000256" key="1">
    <source>
        <dbReference type="SAM" id="Phobius"/>
    </source>
</evidence>
<protein>
    <submittedName>
        <fullName evidence="2">Uncharacterized protein</fullName>
    </submittedName>
</protein>
<dbReference type="Proteomes" id="UP001145087">
    <property type="component" value="Unassembled WGS sequence"/>
</dbReference>
<keyword evidence="1" id="KW-0472">Membrane</keyword>
<evidence type="ECO:0000313" key="2">
    <source>
        <dbReference type="EMBL" id="MCY1722109.1"/>
    </source>
</evidence>
<dbReference type="RefSeq" id="WP_343334438.1">
    <property type="nucleotide sequence ID" value="NZ_JAPOHD010000031.1"/>
</dbReference>
<reference evidence="2" key="1">
    <citation type="submission" date="2022-11" db="EMBL/GenBank/DDBJ databases">
        <title>Marilongibacter aestuarii gen. nov., sp. nov., isolated from tidal flat sediment.</title>
        <authorList>
            <person name="Jiayan W."/>
        </authorList>
    </citation>
    <scope>NUCLEOTIDE SEQUENCE</scope>
    <source>
        <strain evidence="2">Z1-6</strain>
    </source>
</reference>
<keyword evidence="1" id="KW-0812">Transmembrane</keyword>
<evidence type="ECO:0000313" key="3">
    <source>
        <dbReference type="Proteomes" id="UP001145087"/>
    </source>
</evidence>